<evidence type="ECO:0000313" key="1">
    <source>
        <dbReference type="EMBL" id="UVD43052.1"/>
    </source>
</evidence>
<proteinExistence type="predicted"/>
<name>A0A976XQS7_9CAUD</name>
<organism evidence="1 2">
    <name type="scientific">Enterococcus phage TJE1</name>
    <dbReference type="NCBI Taxonomy" id="2951262"/>
    <lineage>
        <taxon>Viruses</taxon>
        <taxon>Duplodnaviria</taxon>
        <taxon>Heunggongvirae</taxon>
        <taxon>Uroviricota</taxon>
        <taxon>Caudoviricetes</taxon>
        <taxon>Herelleviridae</taxon>
        <taxon>Brockvirinae</taxon>
        <taxon>Schiekvirus</taxon>
        <taxon>Schiekvirus Tje1</taxon>
    </lineage>
</organism>
<accession>A0A976XQS7</accession>
<keyword evidence="2" id="KW-1185">Reference proteome</keyword>
<dbReference type="Proteomes" id="UP001065252">
    <property type="component" value="Segment"/>
</dbReference>
<evidence type="ECO:0000313" key="2">
    <source>
        <dbReference type="Proteomes" id="UP001065252"/>
    </source>
</evidence>
<reference evidence="1" key="1">
    <citation type="submission" date="2022-05" db="EMBL/GenBank/DDBJ databases">
        <authorList>
            <person name="Enroth T.J."/>
            <person name="Johnson C.N."/>
            <person name="Duerkop B.A."/>
        </authorList>
    </citation>
    <scope>NUCLEOTIDE SEQUENCE</scope>
</reference>
<dbReference type="EMBL" id="ON506927">
    <property type="protein sequence ID" value="UVD43052.1"/>
    <property type="molecule type" value="Genomic_DNA"/>
</dbReference>
<sequence length="97" mass="10889">MRGEDMTLTKEEIKQKRQYIFSKAQKTTNIRKGDKRIASATRLCAVCGRPLSKLVLTNGSAIVTTAHVSCKISDLVRLNMCEDIRSCYAYTSKKGEE</sequence>
<protein>
    <submittedName>
        <fullName evidence="1">Uncharacterized protein</fullName>
    </submittedName>
</protein>